<name>A0ABV7NGQ0_9SPHN</name>
<dbReference type="RefSeq" id="WP_380795450.1">
    <property type="nucleotide sequence ID" value="NZ_JBHRVU010000004.1"/>
</dbReference>
<proteinExistence type="predicted"/>
<dbReference type="InterPro" id="IPR011010">
    <property type="entry name" value="DNA_brk_join_enz"/>
</dbReference>
<organism evidence="2 3">
    <name type="scientific">Sphingobium rhizovicinum</name>
    <dbReference type="NCBI Taxonomy" id="432308"/>
    <lineage>
        <taxon>Bacteria</taxon>
        <taxon>Pseudomonadati</taxon>
        <taxon>Pseudomonadota</taxon>
        <taxon>Alphaproteobacteria</taxon>
        <taxon>Sphingomonadales</taxon>
        <taxon>Sphingomonadaceae</taxon>
        <taxon>Sphingobium</taxon>
    </lineage>
</organism>
<evidence type="ECO:0000256" key="1">
    <source>
        <dbReference type="ARBA" id="ARBA00023172"/>
    </source>
</evidence>
<dbReference type="EMBL" id="JBHRVU010000004">
    <property type="protein sequence ID" value="MFC3441560.1"/>
    <property type="molecule type" value="Genomic_DNA"/>
</dbReference>
<accession>A0ABV7NGQ0</accession>
<dbReference type="SUPFAM" id="SSF56349">
    <property type="entry name" value="DNA breaking-rejoining enzymes"/>
    <property type="match status" value="1"/>
</dbReference>
<gene>
    <name evidence="2" type="ORF">ACFOKF_10235</name>
</gene>
<dbReference type="InterPro" id="IPR013762">
    <property type="entry name" value="Integrase-like_cat_sf"/>
</dbReference>
<reference evidence="3" key="1">
    <citation type="journal article" date="2019" name="Int. J. Syst. Evol. Microbiol.">
        <title>The Global Catalogue of Microorganisms (GCM) 10K type strain sequencing project: providing services to taxonomists for standard genome sequencing and annotation.</title>
        <authorList>
            <consortium name="The Broad Institute Genomics Platform"/>
            <consortium name="The Broad Institute Genome Sequencing Center for Infectious Disease"/>
            <person name="Wu L."/>
            <person name="Ma J."/>
        </authorList>
    </citation>
    <scope>NUCLEOTIDE SEQUENCE [LARGE SCALE GENOMIC DNA]</scope>
    <source>
        <strain evidence="3">CCM 7491</strain>
    </source>
</reference>
<evidence type="ECO:0000313" key="2">
    <source>
        <dbReference type="EMBL" id="MFC3441560.1"/>
    </source>
</evidence>
<evidence type="ECO:0000313" key="3">
    <source>
        <dbReference type="Proteomes" id="UP001595681"/>
    </source>
</evidence>
<evidence type="ECO:0008006" key="4">
    <source>
        <dbReference type="Google" id="ProtNLM"/>
    </source>
</evidence>
<dbReference type="Gene3D" id="1.10.443.10">
    <property type="entry name" value="Intergrase catalytic core"/>
    <property type="match status" value="1"/>
</dbReference>
<comment type="caution">
    <text evidence="2">The sequence shown here is derived from an EMBL/GenBank/DDBJ whole genome shotgun (WGS) entry which is preliminary data.</text>
</comment>
<protein>
    <recommendedName>
        <fullName evidence="4">Site-specific integrase</fullName>
    </recommendedName>
</protein>
<sequence>MINVGNTVIVHDPSALDAHISWVAATHALFLEERAQILCDREHASFLTIACAFNDSDAHGFQPSDLDDMISFILTPMNEPDQAGFVHKICVKLGIQNIFSAQYRDHFKKFCRICLYGLWANGNIILPNRLNKSWQLSNSDIEPYLNEIGRFCIYFNGDESEYISTAKSKYGRDLLSNSKKRRSLVHRIRYNVHRWLPSTSWQNFSDISEKDCFDIRSIESGFLDVGKNCFKDVMIFLHTLVGRDGHDEILSTDYVYRLALYFSDPFFKARSFEEVETAFDERAKLRRQRIATADKNRLKLPRIKQARSAPDTLGIGEYANIPRIGWFRDMNYYQWLRVRMSEESQRCWAMLFDKYAEYRKIILGLESGAETGPLRVLSDYLTVCIPMYLDNSLDINCTSADIKELSSNIPASPKYMNRSKFIANMDDRGSLFPTLLQFISGRQNSVSSDKAVILGINKFFEFIEINYADDSYSDIAGGSFRNPINISFDSPRDVGRRSQKTTKKIISQKTGSAIKNWLYCAEALVSFMDEKRLYRKFMGLKGKVNKIIDSEEFGFVPFYYDGKKCIAVKSFPFDILTPLHKENRISASILRMIILSFETGLRLQSSQWLCRRNFSRYFGSNSGLIFPLYVNTDKVNDGFVVPVIHRVADMLKRESEFQASLEVDDVDVTYEGRAFTRFEHLLPLFRNPETRLPFNDSSYALKWIGLCAHMERFHPVIGGDVELTTSSSVNSPGKLRAIHTPHALRGSFVSNMSKVLDIADIAKLVGHESVASTWYYNKPDTNDLDDKLLFANNAVETGNIPPRPTIDSGPAYLHAASKNSALSQAFSKDLGEALHKFGVISLMQLKRAVEGEYEGLALLRKSPAARLVFRETHICPVGEQCPEEVIVAARGRLRCGSCPLACKSVDHLPAIAAKIRQMFRSAEFLYDKYDKLRLRTDSVTDAQNAYDELAVVADELVGWILTEDMLCAHLHAVRANGKFIEAGDPDLVRLHLERVVGPSSARDKLLLSIIEAHEYPALEDESLRLRAELFRQKIMSSDLLKNIVEEISELYLDDPIRSVSGFLASYSRMSGITMQEVVARCSEILIENNAVSPLKLLERY</sequence>
<keyword evidence="1" id="KW-0233">DNA recombination</keyword>
<dbReference type="Proteomes" id="UP001595681">
    <property type="component" value="Unassembled WGS sequence"/>
</dbReference>
<keyword evidence="3" id="KW-1185">Reference proteome</keyword>